<keyword evidence="6" id="KW-0963">Cytoplasm</keyword>
<feature type="compositionally biased region" description="Polar residues" evidence="12">
    <location>
        <begin position="1221"/>
        <end position="1236"/>
    </location>
</feature>
<dbReference type="FunFam" id="3.30.1520.10:FF:000009">
    <property type="entry name" value="rho GTPase-activating protein 32 isoform X2"/>
    <property type="match status" value="1"/>
</dbReference>
<feature type="region of interest" description="Disordered" evidence="12">
    <location>
        <begin position="1597"/>
        <end position="1788"/>
    </location>
</feature>
<name>A0AAR2IT12_PYGNA</name>
<dbReference type="GO" id="GO:0005654">
    <property type="term" value="C:nucleoplasm"/>
    <property type="evidence" value="ECO:0007669"/>
    <property type="project" value="TreeGrafter"/>
</dbReference>
<evidence type="ECO:0000256" key="6">
    <source>
        <dbReference type="ARBA" id="ARBA00022490"/>
    </source>
</evidence>
<dbReference type="PROSITE" id="PS50002">
    <property type="entry name" value="SH3"/>
    <property type="match status" value="1"/>
</dbReference>
<reference evidence="15 16" key="1">
    <citation type="submission" date="2020-10" db="EMBL/GenBank/DDBJ databases">
        <title>Pygocentrus nattereri (red-bellied piranha) genome, fPygNat1, primary haplotype.</title>
        <authorList>
            <person name="Myers G."/>
            <person name="Meyer A."/>
            <person name="Karagic N."/>
            <person name="Pippel M."/>
            <person name="Winkler S."/>
            <person name="Tracey A."/>
            <person name="Wood J."/>
            <person name="Formenti G."/>
            <person name="Howe K."/>
            <person name="Fedrigo O."/>
            <person name="Jarvis E.D."/>
        </authorList>
    </citation>
    <scope>NUCLEOTIDE SEQUENCE [LARGE SCALE GENOMIC DNA]</scope>
</reference>
<feature type="compositionally biased region" description="Polar residues" evidence="12">
    <location>
        <begin position="732"/>
        <end position="741"/>
    </location>
</feature>
<accession>A0AAR2IT12</accession>
<keyword evidence="16" id="KW-1185">Reference proteome</keyword>
<dbReference type="SMART" id="SM00326">
    <property type="entry name" value="SH3"/>
    <property type="match status" value="1"/>
</dbReference>
<feature type="compositionally biased region" description="Polar residues" evidence="12">
    <location>
        <begin position="1764"/>
        <end position="1788"/>
    </location>
</feature>
<evidence type="ECO:0000256" key="8">
    <source>
        <dbReference type="ARBA" id="ARBA00070261"/>
    </source>
</evidence>
<dbReference type="PANTHER" id="PTHR15729:SF13">
    <property type="entry name" value="RHO GTPASE-ACTIVATING PROTEIN 32"/>
    <property type="match status" value="1"/>
</dbReference>
<dbReference type="FunFam" id="1.10.555.10:FF:000002">
    <property type="entry name" value="rho GTPase-activating protein 32 isoform X1"/>
    <property type="match status" value="1"/>
</dbReference>
<feature type="region of interest" description="Disordered" evidence="12">
    <location>
        <begin position="695"/>
        <end position="741"/>
    </location>
</feature>
<dbReference type="Gene3D" id="3.30.1520.10">
    <property type="entry name" value="Phox-like domain"/>
    <property type="match status" value="1"/>
</dbReference>
<dbReference type="InterPro" id="IPR008936">
    <property type="entry name" value="Rho_GTPase_activation_prot"/>
</dbReference>
<keyword evidence="4 11" id="KW-0728">SH3 domain</keyword>
<feature type="region of interest" description="Disordered" evidence="12">
    <location>
        <begin position="1215"/>
        <end position="1236"/>
    </location>
</feature>
<evidence type="ECO:0000256" key="12">
    <source>
        <dbReference type="SAM" id="MobiDB-lite"/>
    </source>
</evidence>
<reference evidence="15" key="2">
    <citation type="submission" date="2025-08" db="UniProtKB">
        <authorList>
            <consortium name="Ensembl"/>
        </authorList>
    </citation>
    <scope>IDENTIFICATION</scope>
</reference>
<keyword evidence="7" id="KW-0472">Membrane</keyword>
<dbReference type="FunFam" id="2.30.30.40:FF:000030">
    <property type="entry name" value="rho GTPase-activating protein 32 isoform X2"/>
    <property type="match status" value="1"/>
</dbReference>
<dbReference type="Gene3D" id="1.10.555.10">
    <property type="entry name" value="Rho GTPase activation protein"/>
    <property type="match status" value="1"/>
</dbReference>
<dbReference type="SMART" id="SM00324">
    <property type="entry name" value="RhoGAP"/>
    <property type="match status" value="1"/>
</dbReference>
<evidence type="ECO:0000256" key="1">
    <source>
        <dbReference type="ARBA" id="ARBA00004308"/>
    </source>
</evidence>
<dbReference type="InterPro" id="IPR000198">
    <property type="entry name" value="RhoGAP_dom"/>
</dbReference>
<feature type="compositionally biased region" description="Basic and acidic residues" evidence="12">
    <location>
        <begin position="26"/>
        <end position="39"/>
    </location>
</feature>
<feature type="compositionally biased region" description="Polar residues" evidence="12">
    <location>
        <begin position="1738"/>
        <end position="1753"/>
    </location>
</feature>
<feature type="compositionally biased region" description="Polar residues" evidence="12">
    <location>
        <begin position="1071"/>
        <end position="1080"/>
    </location>
</feature>
<dbReference type="InterPro" id="IPR036871">
    <property type="entry name" value="PX_dom_sf"/>
</dbReference>
<feature type="compositionally biased region" description="Low complexity" evidence="12">
    <location>
        <begin position="1098"/>
        <end position="1129"/>
    </location>
</feature>
<comment type="subcellular location">
    <subcellularLocation>
        <location evidence="2">Cytoplasm</location>
    </subcellularLocation>
    <subcellularLocation>
        <location evidence="1">Endomembrane system</location>
    </subcellularLocation>
</comment>
<evidence type="ECO:0000256" key="10">
    <source>
        <dbReference type="ARBA" id="ARBA00083410"/>
    </source>
</evidence>
<dbReference type="GO" id="GO:0005096">
    <property type="term" value="F:GTPase activator activity"/>
    <property type="evidence" value="ECO:0007669"/>
    <property type="project" value="UniProtKB-KW"/>
</dbReference>
<evidence type="ECO:0000256" key="2">
    <source>
        <dbReference type="ARBA" id="ARBA00004496"/>
    </source>
</evidence>
<dbReference type="InterPro" id="IPR001452">
    <property type="entry name" value="SH3_domain"/>
</dbReference>
<keyword evidence="5" id="KW-0343">GTPase activation</keyword>
<dbReference type="SUPFAM" id="SSF48350">
    <property type="entry name" value="GTPase activation domain, GAP"/>
    <property type="match status" value="1"/>
</dbReference>
<dbReference type="Pfam" id="PF07653">
    <property type="entry name" value="SH3_2"/>
    <property type="match status" value="1"/>
</dbReference>
<feature type="region of interest" description="Disordered" evidence="12">
    <location>
        <begin position="25"/>
        <end position="44"/>
    </location>
</feature>
<dbReference type="Ensembl" id="ENSPNAT00000067202.1">
    <property type="protein sequence ID" value="ENSPNAP00000041182.1"/>
    <property type="gene ID" value="ENSPNAG00000017672.2"/>
</dbReference>
<evidence type="ECO:0000259" key="14">
    <source>
        <dbReference type="PROSITE" id="PS50238"/>
    </source>
</evidence>
<sequence>MEAGSGAAAVVGSAALGLLGATGSHDISDRGLRPGRHPEEDDLVPDLTRSIHPRERPDWEETISAMARSAEVPELSSEPLLRSCSSTASMKVKNVKNPKNGDLLAYTGYGHFPKLAECAHFHYENVDFGTIQLSLAEEHFEVTRNGLESKELVYLVQIYCQGRSWIVRRSYEDFRVLDKHLHLCIYDRRFSQLPELPRFDSLRERAEAVSQMLMAYLSRLSAIADNKINCGPALTWMEVDNKGNHLLVHEESSINVPAIAAAHVIKRYIAQAADELSFEVGDIVSVIDMPPKEDTTWWRGKHGFQVGFFPSECVELINDKVPQSVTNSVPKPVSKKHGKLITFLRTFMKSRPTKQKLKQRGILRERVFGCDLGEHLLNSGHDVPQVLKSCTEFIEKHGVVDGMYRLSGIASNIQKLRHEFDSEQIPDLTKDVYIQDIHCVGSLCKLYFRELPNPLLTYQLYEKFSEAVSAATDEERLIKIHDVIQQLPPPHYRTLEFLMRHLSRLATFSYVTNMHSKNLAIVWAPNLLRSKQIESACFSGTAAFMEVRIQSVVVEFILNHVDVLFSPKLSSLIREGAGHNSLSRPKSLLVPSPSTKLLTLEEAQARTQAQINSPVTADSKYIEVGEGPAALQGKFHTVIEFPTERKRQPIKSKKSPVGSWRSFFNLGKSSSMSKRKLHRNPSEPNELKAMALAGGRGDTGTLRSAKSEESLSSLHNVEGESKMYRPRRPRSSSDALSTSFNGDLLDSRQHCNSYDNLGHGDSDGDDGPICVPALISPPRSADDVDLSPPDIGMATLDFDPMSFQCSLPLAESSVISPEIDAASLKRSPGSASDSEPVSPVRAKVTSPHQSPDLSPAKQLTSAEKVMFQSPESSEKFSMLATLSISQPIDVSIPCKGQESSVLQPTPPSPLSPQDSPAKINSLSLKSTDLPLSEAIQLELLSKSSLCECRESKEALGKEALEPTLAASAKEQAGKYTTGAAPVSSVSLLPPPPQPKNAARMLALALAESAQQATILSQKRSSGPPTPISPLSEDIATPVVSSQSALPASEPVQLPPTHKSPERHQPSVGHTPVSTVHTSESVLLPPATKSPEQPVAVLQPQRQMQSQPQTHFQSYPQPHPHSQCQPQTQSKSQPNARIAPTPAAPMEPCGERPWEAIKPVNSRVESVPHHHTHGVTPPIPPVRSMESKIATAALCKTEAASVATYHAMLAEASVPGPLDDTLPQSHPSQRKSSIQQSAYVYRSKGETALLEPTGEAYYHQRATPSGPSSMGCHYRPESVPPHLSYVSKSEPQIPYRAHGDGRYNTIGPRSFHHSFKSRGPMRGEYITPGSVHRHGYSSADGVAGYPTIRRVHSLHVPPTAIRSVPITRTEVPPEDELYYYQRPVYHCKSYQQPSQAEYHVTQLQPYFENGRVQYRYSPYSGSHPLNAPFYDVDPYGTIRLRHIHSLSSRDAAVHHSRASGKSGGYQYLSRYVIPVKEHSFVSRDMPPYHGSKGAVYFTWDPEEAERLRMHSIRRESRARQKVKGPVMSQYDNVGPYMPGDIGGIEVLHLRSKSDPGKTVLVAAEGKDGRYNVTPGSQHISRHLMSDPDILMYMETEKHSQGNGIGDKVAASKQSSSRTYPSNHLHHSQPPPRSLHLSESGHLESKFETGDKQLTNKHWQEHPDRSFQPRYDHPDPDRHIGRVKTTSGNSEDDQQAAPVKPVPPPKPERSHSVRERPHYNQSNPPSHVQDSLDQDHAGSYSHQPHGQRQTLQSHYDNLDDYHPVPHSQSSMLNRGGSSSYHTPGYSASHSNRAYSTALGQGAFIQAELAMQRPEAEVNAE</sequence>
<dbReference type="SUPFAM" id="SSF64268">
    <property type="entry name" value="PX domain"/>
    <property type="match status" value="1"/>
</dbReference>
<evidence type="ECO:0000256" key="4">
    <source>
        <dbReference type="ARBA" id="ARBA00022443"/>
    </source>
</evidence>
<dbReference type="InterPro" id="IPR051576">
    <property type="entry name" value="PX-Rho_GAP"/>
</dbReference>
<feature type="compositionally biased region" description="Basic and acidic residues" evidence="12">
    <location>
        <begin position="1704"/>
        <end position="1716"/>
    </location>
</feature>
<dbReference type="CDD" id="cd04384">
    <property type="entry name" value="RhoGAP_CdGAP"/>
    <property type="match status" value="1"/>
</dbReference>
<dbReference type="CDD" id="cd11835">
    <property type="entry name" value="SH3_ARHGAP32_33"/>
    <property type="match status" value="1"/>
</dbReference>
<feature type="compositionally biased region" description="Polar residues" evidence="12">
    <location>
        <begin position="1610"/>
        <end position="1620"/>
    </location>
</feature>
<proteinExistence type="inferred from homology"/>
<evidence type="ECO:0000313" key="15">
    <source>
        <dbReference type="Ensembl" id="ENSPNAP00000041182.1"/>
    </source>
</evidence>
<dbReference type="GO" id="GO:0015629">
    <property type="term" value="C:actin cytoskeleton"/>
    <property type="evidence" value="ECO:0007669"/>
    <property type="project" value="TreeGrafter"/>
</dbReference>
<feature type="domain" description="SH3" evidence="13">
    <location>
        <begin position="257"/>
        <end position="319"/>
    </location>
</feature>
<evidence type="ECO:0000256" key="7">
    <source>
        <dbReference type="ARBA" id="ARBA00023136"/>
    </source>
</evidence>
<dbReference type="GO" id="GO:0035091">
    <property type="term" value="F:phosphatidylinositol binding"/>
    <property type="evidence" value="ECO:0007669"/>
    <property type="project" value="InterPro"/>
</dbReference>
<dbReference type="GO" id="GO:0005794">
    <property type="term" value="C:Golgi apparatus"/>
    <property type="evidence" value="ECO:0007669"/>
    <property type="project" value="TreeGrafter"/>
</dbReference>
<evidence type="ECO:0000256" key="11">
    <source>
        <dbReference type="PROSITE-ProRule" id="PRU00192"/>
    </source>
</evidence>
<dbReference type="PROSITE" id="PS50238">
    <property type="entry name" value="RHOGAP"/>
    <property type="match status" value="1"/>
</dbReference>
<dbReference type="GO" id="GO:0007264">
    <property type="term" value="P:small GTPase-mediated signal transduction"/>
    <property type="evidence" value="ECO:0007669"/>
    <property type="project" value="TreeGrafter"/>
</dbReference>
<comment type="similarity">
    <text evidence="3">Belongs to the PX domain-containing GAP family.</text>
</comment>
<dbReference type="Proteomes" id="UP001501920">
    <property type="component" value="Chromosome 16"/>
</dbReference>
<protein>
    <recommendedName>
        <fullName evidence="8">Rho GTPase-activating protein 32</fullName>
    </recommendedName>
    <alternativeName>
        <fullName evidence="10">Rho-type GTPase-activating protein 32</fullName>
    </alternativeName>
    <alternativeName>
        <fullName evidence="9">Rho/Cdc42/Rac GTPase-activating protein RICS</fullName>
    </alternativeName>
</protein>
<dbReference type="GeneTree" id="ENSGT00940000154313"/>
<feature type="compositionally biased region" description="Basic and acidic residues" evidence="12">
    <location>
        <begin position="1656"/>
        <end position="1678"/>
    </location>
</feature>
<feature type="region of interest" description="Disordered" evidence="12">
    <location>
        <begin position="1037"/>
        <end position="1150"/>
    </location>
</feature>
<feature type="domain" description="Rho-GAP" evidence="14">
    <location>
        <begin position="370"/>
        <end position="565"/>
    </location>
</feature>
<evidence type="ECO:0000256" key="9">
    <source>
        <dbReference type="ARBA" id="ARBA00077590"/>
    </source>
</evidence>
<dbReference type="GO" id="GO:0005938">
    <property type="term" value="C:cell cortex"/>
    <property type="evidence" value="ECO:0007669"/>
    <property type="project" value="TreeGrafter"/>
</dbReference>
<dbReference type="SUPFAM" id="SSF50044">
    <property type="entry name" value="SH3-domain"/>
    <property type="match status" value="1"/>
</dbReference>
<gene>
    <name evidence="15" type="primary">ARHGAP32</name>
</gene>
<feature type="compositionally biased region" description="Polar residues" evidence="12">
    <location>
        <begin position="1717"/>
        <end position="1729"/>
    </location>
</feature>
<evidence type="ECO:0000259" key="13">
    <source>
        <dbReference type="PROSITE" id="PS50002"/>
    </source>
</evidence>
<feature type="region of interest" description="Disordered" evidence="12">
    <location>
        <begin position="895"/>
        <end position="919"/>
    </location>
</feature>
<evidence type="ECO:0000256" key="3">
    <source>
        <dbReference type="ARBA" id="ARBA00008795"/>
    </source>
</evidence>
<dbReference type="Pfam" id="PF00620">
    <property type="entry name" value="RhoGAP"/>
    <property type="match status" value="1"/>
</dbReference>
<evidence type="ECO:0000256" key="5">
    <source>
        <dbReference type="ARBA" id="ARBA00022468"/>
    </source>
</evidence>
<dbReference type="InterPro" id="IPR036028">
    <property type="entry name" value="SH3-like_dom_sf"/>
</dbReference>
<dbReference type="PANTHER" id="PTHR15729">
    <property type="entry name" value="CDC42 GTPASE-ACTIVATING PROTEIN"/>
    <property type="match status" value="1"/>
</dbReference>
<organism evidence="15 16">
    <name type="scientific">Pygocentrus nattereri</name>
    <name type="common">Red-bellied piranha</name>
    <dbReference type="NCBI Taxonomy" id="42514"/>
    <lineage>
        <taxon>Eukaryota</taxon>
        <taxon>Metazoa</taxon>
        <taxon>Chordata</taxon>
        <taxon>Craniata</taxon>
        <taxon>Vertebrata</taxon>
        <taxon>Euteleostomi</taxon>
        <taxon>Actinopterygii</taxon>
        <taxon>Neopterygii</taxon>
        <taxon>Teleostei</taxon>
        <taxon>Ostariophysi</taxon>
        <taxon>Characiformes</taxon>
        <taxon>Characoidei</taxon>
        <taxon>Pygocentrus</taxon>
    </lineage>
</organism>
<dbReference type="GO" id="GO:0001650">
    <property type="term" value="C:fibrillar center"/>
    <property type="evidence" value="ECO:0007669"/>
    <property type="project" value="TreeGrafter"/>
</dbReference>
<evidence type="ECO:0000313" key="16">
    <source>
        <dbReference type="Proteomes" id="UP001501920"/>
    </source>
</evidence>
<reference evidence="15" key="3">
    <citation type="submission" date="2025-09" db="UniProtKB">
        <authorList>
            <consortium name="Ensembl"/>
        </authorList>
    </citation>
    <scope>IDENTIFICATION</scope>
</reference>
<feature type="compositionally biased region" description="Basic and acidic residues" evidence="12">
    <location>
        <begin position="1637"/>
        <end position="1649"/>
    </location>
</feature>
<feature type="region of interest" description="Disordered" evidence="12">
    <location>
        <begin position="824"/>
        <end position="865"/>
    </location>
</feature>
<feature type="compositionally biased region" description="Polar residues" evidence="12">
    <location>
        <begin position="846"/>
        <end position="861"/>
    </location>
</feature>
<dbReference type="Gene3D" id="2.30.30.40">
    <property type="entry name" value="SH3 Domains"/>
    <property type="match status" value="1"/>
</dbReference>
<feature type="region of interest" description="Disordered" evidence="12">
    <location>
        <begin position="755"/>
        <end position="788"/>
    </location>
</feature>